<comment type="caution">
    <text evidence="1">The sequence shown here is derived from an EMBL/GenBank/DDBJ whole genome shotgun (WGS) entry which is preliminary data.</text>
</comment>
<evidence type="ECO:0000313" key="2">
    <source>
        <dbReference type="Proteomes" id="UP000606786"/>
    </source>
</evidence>
<reference evidence="1" key="1">
    <citation type="submission" date="2020-11" db="EMBL/GenBank/DDBJ databases">
        <authorList>
            <person name="Whitehead M."/>
        </authorList>
    </citation>
    <scope>NUCLEOTIDE SEQUENCE</scope>
    <source>
        <strain evidence="1">EGII</strain>
    </source>
</reference>
<gene>
    <name evidence="1" type="ORF">CCAP1982_LOCUS1492</name>
</gene>
<keyword evidence="2" id="KW-1185">Reference proteome</keyword>
<sequence length="134" mass="15453">MCGDKNHSKFLKLNKLQKGINDKSAKTCFLPLFRAKFPQNKTNDNSEHELSKHQQLQPLFPFFVSGSAIYLVTFNSPHYTEHHSLHIFLRFCLCIYDLHSSSFKITVVSCSVVEYADMVKNCIYSNPLIQLSFC</sequence>
<protein>
    <submittedName>
        <fullName evidence="1">(Mediterranean fruit fly) hypothetical protein</fullName>
    </submittedName>
</protein>
<dbReference type="EMBL" id="CAJHJT010000001">
    <property type="protein sequence ID" value="CAD6992647.1"/>
    <property type="molecule type" value="Genomic_DNA"/>
</dbReference>
<proteinExistence type="predicted"/>
<dbReference type="AlphaFoldDB" id="A0A811U3P1"/>
<organism evidence="1 2">
    <name type="scientific">Ceratitis capitata</name>
    <name type="common">Mediterranean fruit fly</name>
    <name type="synonym">Tephritis capitata</name>
    <dbReference type="NCBI Taxonomy" id="7213"/>
    <lineage>
        <taxon>Eukaryota</taxon>
        <taxon>Metazoa</taxon>
        <taxon>Ecdysozoa</taxon>
        <taxon>Arthropoda</taxon>
        <taxon>Hexapoda</taxon>
        <taxon>Insecta</taxon>
        <taxon>Pterygota</taxon>
        <taxon>Neoptera</taxon>
        <taxon>Endopterygota</taxon>
        <taxon>Diptera</taxon>
        <taxon>Brachycera</taxon>
        <taxon>Muscomorpha</taxon>
        <taxon>Tephritoidea</taxon>
        <taxon>Tephritidae</taxon>
        <taxon>Ceratitis</taxon>
        <taxon>Ceratitis</taxon>
    </lineage>
</organism>
<accession>A0A811U3P1</accession>
<dbReference type="Proteomes" id="UP000606786">
    <property type="component" value="Unassembled WGS sequence"/>
</dbReference>
<evidence type="ECO:0000313" key="1">
    <source>
        <dbReference type="EMBL" id="CAD6992647.1"/>
    </source>
</evidence>
<name>A0A811U3P1_CERCA</name>